<accession>B0P6T7</accession>
<reference evidence="1" key="1">
    <citation type="submission" date="2007-11" db="EMBL/GenBank/DDBJ databases">
        <authorList>
            <person name="Fulton L."/>
            <person name="Clifton S."/>
            <person name="Fulton B."/>
            <person name="Xu J."/>
            <person name="Minx P."/>
            <person name="Pepin K.H."/>
            <person name="Johnson M."/>
            <person name="Thiruvilangam P."/>
            <person name="Bhonagiri V."/>
            <person name="Nash W.E."/>
            <person name="Mardis E.R."/>
            <person name="Wilson R.K."/>
        </authorList>
    </citation>
    <scope>NUCLEOTIDE SEQUENCE [LARGE SCALE GENOMIC DNA]</scope>
    <source>
        <strain evidence="1">DSM 17241</strain>
    </source>
</reference>
<keyword evidence="2" id="KW-1185">Reference proteome</keyword>
<name>B0P6T7_9FIRM</name>
<organism evidence="1 2">
    <name type="scientific">Anaerotruncus colihominis DSM 17241</name>
    <dbReference type="NCBI Taxonomy" id="445972"/>
    <lineage>
        <taxon>Bacteria</taxon>
        <taxon>Bacillati</taxon>
        <taxon>Bacillota</taxon>
        <taxon>Clostridia</taxon>
        <taxon>Eubacteriales</taxon>
        <taxon>Oscillospiraceae</taxon>
        <taxon>Anaerotruncus</taxon>
    </lineage>
</organism>
<proteinExistence type="predicted"/>
<dbReference type="HOGENOM" id="CLU_2646560_0_0_9"/>
<gene>
    <name evidence="1" type="ORF">ANACOL_00465</name>
</gene>
<evidence type="ECO:0000313" key="2">
    <source>
        <dbReference type="Proteomes" id="UP000003803"/>
    </source>
</evidence>
<sequence length="76" mass="8071">MDGGAAYKSESAIPLFAAQPTKVFCRGFLKKREAGACKIRVQPHGVCHGFCLGQAERPSRILAACGPRFYEGCGPG</sequence>
<dbReference type="AlphaFoldDB" id="B0P6T7"/>
<comment type="caution">
    <text evidence="1">The sequence shown here is derived from an EMBL/GenBank/DDBJ whole genome shotgun (WGS) entry which is preliminary data.</text>
</comment>
<protein>
    <submittedName>
        <fullName evidence="1">Uncharacterized protein</fullName>
    </submittedName>
</protein>
<reference evidence="1" key="2">
    <citation type="submission" date="2013-09" db="EMBL/GenBank/DDBJ databases">
        <title>Draft genome sequence of Anaerotruncus colihominis(DSM 17241).</title>
        <authorList>
            <person name="Sudarsanam P."/>
            <person name="Ley R."/>
            <person name="Guruge J."/>
            <person name="Turnbaugh P.J."/>
            <person name="Mahowald M."/>
            <person name="Liep D."/>
            <person name="Gordon J."/>
        </authorList>
    </citation>
    <scope>NUCLEOTIDE SEQUENCE</scope>
    <source>
        <strain evidence="1">DSM 17241</strain>
    </source>
</reference>
<evidence type="ECO:0000313" key="1">
    <source>
        <dbReference type="EMBL" id="EDS12912.1"/>
    </source>
</evidence>
<dbReference type="EMBL" id="ABGD02000005">
    <property type="protein sequence ID" value="EDS12912.1"/>
    <property type="molecule type" value="Genomic_DNA"/>
</dbReference>
<dbReference type="Proteomes" id="UP000003803">
    <property type="component" value="Unassembled WGS sequence"/>
</dbReference>